<feature type="transmembrane region" description="Helical" evidence="9">
    <location>
        <begin position="380"/>
        <end position="403"/>
    </location>
</feature>
<feature type="domain" description="Wntless GOLD" evidence="11">
    <location>
        <begin position="92"/>
        <end position="270"/>
    </location>
</feature>
<keyword evidence="13" id="KW-1185">Reference proteome</keyword>
<dbReference type="Proteomes" id="UP001651158">
    <property type="component" value="Unassembled WGS sequence"/>
</dbReference>
<protein>
    <submittedName>
        <fullName evidence="12">Uncharacterized protein</fullName>
    </submittedName>
</protein>
<evidence type="ECO:0000256" key="7">
    <source>
        <dbReference type="ARBA" id="ARBA00023034"/>
    </source>
</evidence>
<keyword evidence="3" id="KW-0217">Developmental protein</keyword>
<dbReference type="PANTHER" id="PTHR13449">
    <property type="entry name" value="INTEGRAL MEMBRANE PROTEIN GPR177"/>
    <property type="match status" value="1"/>
</dbReference>
<evidence type="ECO:0000256" key="6">
    <source>
        <dbReference type="ARBA" id="ARBA00022989"/>
    </source>
</evidence>
<evidence type="ECO:0000256" key="2">
    <source>
        <dbReference type="ARBA" id="ARBA00008148"/>
    </source>
</evidence>
<comment type="subcellular location">
    <subcellularLocation>
        <location evidence="1">Golgi apparatus membrane</location>
        <topology evidence="1">Multi-pass membrane protein</topology>
    </subcellularLocation>
</comment>
<feature type="transmembrane region" description="Helical" evidence="9">
    <location>
        <begin position="523"/>
        <end position="544"/>
    </location>
</feature>
<dbReference type="PANTHER" id="PTHR13449:SF2">
    <property type="entry name" value="PROTEIN WNTLESS HOMOLOG"/>
    <property type="match status" value="1"/>
</dbReference>
<evidence type="ECO:0000256" key="4">
    <source>
        <dbReference type="ARBA" id="ARBA00022687"/>
    </source>
</evidence>
<evidence type="ECO:0000313" key="13">
    <source>
        <dbReference type="Proteomes" id="UP001651158"/>
    </source>
</evidence>
<evidence type="ECO:0000256" key="1">
    <source>
        <dbReference type="ARBA" id="ARBA00004653"/>
    </source>
</evidence>
<evidence type="ECO:0000256" key="5">
    <source>
        <dbReference type="ARBA" id="ARBA00022692"/>
    </source>
</evidence>
<feature type="transmembrane region" description="Helical" evidence="9">
    <location>
        <begin position="479"/>
        <end position="503"/>
    </location>
</feature>
<comment type="similarity">
    <text evidence="2">Belongs to the wntless family.</text>
</comment>
<keyword evidence="4" id="KW-0879">Wnt signaling pathway</keyword>
<comment type="caution">
    <text evidence="12">The sequence shown here is derived from an EMBL/GenBank/DDBJ whole genome shotgun (WGS) entry which is preliminary data.</text>
</comment>
<reference evidence="12 13" key="1">
    <citation type="journal article" date="2022" name="Front. Cell. Infect. Microbiol.">
        <title>The Genomes of Two Strains of Taenia crassiceps the Animal Model for the Study of Human Cysticercosis.</title>
        <authorList>
            <person name="Bobes R.J."/>
            <person name="Estrada K."/>
            <person name="Rios-Valencia D.G."/>
            <person name="Calderon-Gallegos A."/>
            <person name="de la Torre P."/>
            <person name="Carrero J.C."/>
            <person name="Sanchez-Flores A."/>
            <person name="Laclette J.P."/>
        </authorList>
    </citation>
    <scope>NUCLEOTIDE SEQUENCE [LARGE SCALE GENOMIC DNA]</scope>
    <source>
        <strain evidence="12">WFUcys</strain>
    </source>
</reference>
<evidence type="ECO:0000313" key="12">
    <source>
        <dbReference type="EMBL" id="KAL5111680.1"/>
    </source>
</evidence>
<proteinExistence type="inferred from homology"/>
<keyword evidence="5 9" id="KW-0812">Transmembrane</keyword>
<gene>
    <name evidence="12" type="ORF">TcWFU_003002</name>
</gene>
<sequence length="610" mass="70233">MIVAVCTSLRSQRNFGALNTQENVYRFPTLVLGHGWRHSGNAEFEEANSIWCHYFDCANWIFSYRWSYLTGTTFKRANSFVKMCRPRKPQLSNQTCEKILDDEPLEEIAARTNITAENIVFVAQFPHPRSGVDLKMTRWFQQVIAVLWLDIKQKYNIEVKPDAWLTFDVRLGYRNDGDPPEAWKEIARSREMRPLFCSLDKNVTSESAMVGRGSSEDFWFYDCEVMPLFTLGSCHHQNYLVNIRIPRDLDKGINHEIGLLQDVWMVEIHQNGGFTMVWFSLKTFLFPIALFTVVFFWRRVSELERSPTIMERTIFALGLVLCIFDCPVEWLSLKFDVSFWLVLSDIRQGAFYATLACFWLVFTGEHLMDSPHGHRHPTRFGLSAYYWPKLLLVGGCCSAMSIFELAERGVQLHNPFYSIWSHPVAAKLGYASVILGGLCAATYFLYLAVLVCQALWQIFTKRRLLPALQADQRVYYSGLIYRFTALLIYTILCAALTVIFYIFSQANEEQWKWGSHRIEYTSAFITGVYGMWNAYVVTILCLYAPSHKFRSSSGNQMMENLLVGSDSFGDCSPMEGQRKVESKHEDSGPTENIKLVPAHGLSFFTKTAQE</sequence>
<evidence type="ECO:0000256" key="8">
    <source>
        <dbReference type="ARBA" id="ARBA00023136"/>
    </source>
</evidence>
<evidence type="ECO:0000256" key="9">
    <source>
        <dbReference type="SAM" id="Phobius"/>
    </source>
</evidence>
<dbReference type="InterPro" id="IPR009551">
    <property type="entry name" value="Wntless"/>
</dbReference>
<feature type="transmembrane region" description="Helical" evidence="9">
    <location>
        <begin position="276"/>
        <end position="297"/>
    </location>
</feature>
<feature type="transmembrane region" description="Helical" evidence="9">
    <location>
        <begin position="430"/>
        <end position="459"/>
    </location>
</feature>
<evidence type="ECO:0000259" key="10">
    <source>
        <dbReference type="Pfam" id="PF06664"/>
    </source>
</evidence>
<dbReference type="InterPro" id="IPR053936">
    <property type="entry name" value="WLS_GOLD"/>
</dbReference>
<dbReference type="Pfam" id="PF06664">
    <property type="entry name" value="WLS-like_TM"/>
    <property type="match status" value="1"/>
</dbReference>
<keyword evidence="8 9" id="KW-0472">Membrane</keyword>
<dbReference type="EMBL" id="JAKROA010000001">
    <property type="protein sequence ID" value="KAL5111680.1"/>
    <property type="molecule type" value="Genomic_DNA"/>
</dbReference>
<dbReference type="InterPro" id="IPR047843">
    <property type="entry name" value="WLS-like_TM"/>
</dbReference>
<name>A0ABR4QPW7_9CEST</name>
<accession>A0ABR4QPW7</accession>
<evidence type="ECO:0000256" key="3">
    <source>
        <dbReference type="ARBA" id="ARBA00022473"/>
    </source>
</evidence>
<feature type="transmembrane region" description="Helical" evidence="9">
    <location>
        <begin position="350"/>
        <end position="368"/>
    </location>
</feature>
<feature type="transmembrane region" description="Helical" evidence="9">
    <location>
        <begin position="309"/>
        <end position="330"/>
    </location>
</feature>
<organism evidence="12 13">
    <name type="scientific">Taenia crassiceps</name>
    <dbReference type="NCBI Taxonomy" id="6207"/>
    <lineage>
        <taxon>Eukaryota</taxon>
        <taxon>Metazoa</taxon>
        <taxon>Spiralia</taxon>
        <taxon>Lophotrochozoa</taxon>
        <taxon>Platyhelminthes</taxon>
        <taxon>Cestoda</taxon>
        <taxon>Eucestoda</taxon>
        <taxon>Cyclophyllidea</taxon>
        <taxon>Taeniidae</taxon>
        <taxon>Taenia</taxon>
    </lineage>
</organism>
<evidence type="ECO:0000259" key="11">
    <source>
        <dbReference type="Pfam" id="PF21883"/>
    </source>
</evidence>
<keyword evidence="6 9" id="KW-1133">Transmembrane helix</keyword>
<feature type="domain" description="Wntless-like transmembrane" evidence="10">
    <location>
        <begin position="271"/>
        <end position="547"/>
    </location>
</feature>
<dbReference type="Pfam" id="PF21883">
    <property type="entry name" value="WLS_GOLD"/>
    <property type="match status" value="1"/>
</dbReference>
<keyword evidence="7" id="KW-0333">Golgi apparatus</keyword>